<dbReference type="Pfam" id="PF00028">
    <property type="entry name" value="Cadherin"/>
    <property type="match status" value="1"/>
</dbReference>
<dbReference type="GO" id="GO:0005509">
    <property type="term" value="F:calcium ion binding"/>
    <property type="evidence" value="ECO:0007669"/>
    <property type="project" value="UniProtKB-UniRule"/>
</dbReference>
<evidence type="ECO:0000256" key="5">
    <source>
        <dbReference type="ARBA" id="ARBA00023180"/>
    </source>
</evidence>
<feature type="domain" description="Cadherin" evidence="7">
    <location>
        <begin position="26"/>
        <end position="99"/>
    </location>
</feature>
<comment type="subcellular location">
    <subcellularLocation>
        <location evidence="1">Membrane</location>
        <topology evidence="1">Single-pass membrane protein</topology>
    </subcellularLocation>
</comment>
<dbReference type="FunFam" id="2.60.40.60:FF:000309">
    <property type="entry name" value="Protocadherin beta-8"/>
    <property type="match status" value="1"/>
</dbReference>
<evidence type="ECO:0000256" key="2">
    <source>
        <dbReference type="ARBA" id="ARBA00022692"/>
    </source>
</evidence>
<evidence type="ECO:0000313" key="8">
    <source>
        <dbReference type="EMBL" id="KAK1343383.1"/>
    </source>
</evidence>
<protein>
    <recommendedName>
        <fullName evidence="7">Cadherin domain-containing protein</fullName>
    </recommendedName>
</protein>
<evidence type="ECO:0000259" key="7">
    <source>
        <dbReference type="PROSITE" id="PS50268"/>
    </source>
</evidence>
<evidence type="ECO:0000313" key="9">
    <source>
        <dbReference type="Proteomes" id="UP001177744"/>
    </source>
</evidence>
<dbReference type="GO" id="GO:0007156">
    <property type="term" value="P:homophilic cell adhesion via plasma membrane adhesion molecules"/>
    <property type="evidence" value="ECO:0007669"/>
    <property type="project" value="InterPro"/>
</dbReference>
<evidence type="ECO:0000256" key="3">
    <source>
        <dbReference type="ARBA" id="ARBA00022989"/>
    </source>
</evidence>
<reference evidence="8" key="1">
    <citation type="submission" date="2023-06" db="EMBL/GenBank/DDBJ databases">
        <title>Reference genome for the Northern bat (Eptesicus nilssonii), a most northern bat species.</title>
        <authorList>
            <person name="Laine V.N."/>
            <person name="Pulliainen A.T."/>
            <person name="Lilley T.M."/>
        </authorList>
    </citation>
    <scope>NUCLEOTIDE SEQUENCE</scope>
    <source>
        <strain evidence="8">BLF_Eptnil</strain>
        <tissue evidence="8">Kidney</tissue>
    </source>
</reference>
<sequence length="115" mass="12947">MVEDFLENVLWWSHVTDINDNPPELLMSSLTSSIAENSAETIVAVFRIRDKDSGNNAKMVCSIQDDLPFVLKPSVENFYTLVTERPLDRESRAEYNVTITTIVCTISPAIVELVL</sequence>
<dbReference type="PANTHER" id="PTHR24028:SF69">
    <property type="entry name" value="PROTOCADHERIN BETA-7"/>
    <property type="match status" value="1"/>
</dbReference>
<comment type="caution">
    <text evidence="8">The sequence shown here is derived from an EMBL/GenBank/DDBJ whole genome shotgun (WGS) entry which is preliminary data.</text>
</comment>
<dbReference type="GO" id="GO:0005886">
    <property type="term" value="C:plasma membrane"/>
    <property type="evidence" value="ECO:0007669"/>
    <property type="project" value="TreeGrafter"/>
</dbReference>
<dbReference type="SUPFAM" id="SSF49313">
    <property type="entry name" value="Cadherin-like"/>
    <property type="match status" value="1"/>
</dbReference>
<name>A0AA40I5F6_CNENI</name>
<evidence type="ECO:0000256" key="1">
    <source>
        <dbReference type="ARBA" id="ARBA00004167"/>
    </source>
</evidence>
<evidence type="ECO:0000256" key="6">
    <source>
        <dbReference type="PROSITE-ProRule" id="PRU00043"/>
    </source>
</evidence>
<keyword evidence="3" id="KW-1133">Transmembrane helix</keyword>
<dbReference type="InterPro" id="IPR002126">
    <property type="entry name" value="Cadherin-like_dom"/>
</dbReference>
<proteinExistence type="predicted"/>
<evidence type="ECO:0000256" key="4">
    <source>
        <dbReference type="ARBA" id="ARBA00023136"/>
    </source>
</evidence>
<dbReference type="InterPro" id="IPR015919">
    <property type="entry name" value="Cadherin-like_sf"/>
</dbReference>
<gene>
    <name evidence="8" type="ORF">QTO34_016163</name>
</gene>
<dbReference type="Proteomes" id="UP001177744">
    <property type="component" value="Unassembled WGS sequence"/>
</dbReference>
<dbReference type="Gene3D" id="2.60.40.60">
    <property type="entry name" value="Cadherins"/>
    <property type="match status" value="1"/>
</dbReference>
<dbReference type="InterPro" id="IPR050174">
    <property type="entry name" value="Protocadherin/Cadherin-CA"/>
</dbReference>
<dbReference type="PROSITE" id="PS50268">
    <property type="entry name" value="CADHERIN_2"/>
    <property type="match status" value="1"/>
</dbReference>
<accession>A0AA40I5F6</accession>
<keyword evidence="2" id="KW-0812">Transmembrane</keyword>
<keyword evidence="6" id="KW-0106">Calcium</keyword>
<dbReference type="CDD" id="cd11304">
    <property type="entry name" value="Cadherin_repeat"/>
    <property type="match status" value="1"/>
</dbReference>
<dbReference type="EMBL" id="JAULJE010000005">
    <property type="protein sequence ID" value="KAK1343383.1"/>
    <property type="molecule type" value="Genomic_DNA"/>
</dbReference>
<keyword evidence="5" id="KW-0325">Glycoprotein</keyword>
<keyword evidence="4" id="KW-0472">Membrane</keyword>
<organism evidence="8 9">
    <name type="scientific">Cnephaeus nilssonii</name>
    <name type="common">Northern bat</name>
    <name type="synonym">Eptesicus nilssonii</name>
    <dbReference type="NCBI Taxonomy" id="3371016"/>
    <lineage>
        <taxon>Eukaryota</taxon>
        <taxon>Metazoa</taxon>
        <taxon>Chordata</taxon>
        <taxon>Craniata</taxon>
        <taxon>Vertebrata</taxon>
        <taxon>Euteleostomi</taxon>
        <taxon>Mammalia</taxon>
        <taxon>Eutheria</taxon>
        <taxon>Laurasiatheria</taxon>
        <taxon>Chiroptera</taxon>
        <taxon>Yangochiroptera</taxon>
        <taxon>Vespertilionidae</taxon>
        <taxon>Cnephaeus</taxon>
    </lineage>
</organism>
<keyword evidence="9" id="KW-1185">Reference proteome</keyword>
<dbReference type="AlphaFoldDB" id="A0AA40I5F6"/>
<dbReference type="PANTHER" id="PTHR24028">
    <property type="entry name" value="CADHERIN-87A"/>
    <property type="match status" value="1"/>
</dbReference>